<accession>K1WZ56</accession>
<organism evidence="5 6">
    <name type="scientific">Marssonina brunnea f. sp. multigermtubi (strain MB_m1)</name>
    <name type="common">Marssonina leaf spot fungus</name>
    <dbReference type="NCBI Taxonomy" id="1072389"/>
    <lineage>
        <taxon>Eukaryota</taxon>
        <taxon>Fungi</taxon>
        <taxon>Dikarya</taxon>
        <taxon>Ascomycota</taxon>
        <taxon>Pezizomycotina</taxon>
        <taxon>Leotiomycetes</taxon>
        <taxon>Helotiales</taxon>
        <taxon>Drepanopezizaceae</taxon>
        <taxon>Drepanopeziza</taxon>
    </lineage>
</organism>
<feature type="region of interest" description="Disordered" evidence="3">
    <location>
        <begin position="824"/>
        <end position="858"/>
    </location>
</feature>
<dbReference type="RefSeq" id="XP_007296013.1">
    <property type="nucleotide sequence ID" value="XM_007295951.1"/>
</dbReference>
<feature type="compositionally biased region" description="Low complexity" evidence="3">
    <location>
        <begin position="1308"/>
        <end position="1319"/>
    </location>
</feature>
<dbReference type="CDD" id="cd22408">
    <property type="entry name" value="KH-I_Vigilin_rpt4"/>
    <property type="match status" value="1"/>
</dbReference>
<dbReference type="InterPro" id="IPR004088">
    <property type="entry name" value="KH_dom_type_1"/>
</dbReference>
<dbReference type="Gene3D" id="3.30.1370.10">
    <property type="entry name" value="K Homology domain, type 1"/>
    <property type="match status" value="9"/>
</dbReference>
<dbReference type="OrthoDB" id="10027144at2759"/>
<evidence type="ECO:0000256" key="3">
    <source>
        <dbReference type="SAM" id="MobiDB-lite"/>
    </source>
</evidence>
<feature type="domain" description="K Homology" evidence="4">
    <location>
        <begin position="1041"/>
        <end position="1109"/>
    </location>
</feature>
<dbReference type="HOGENOM" id="CLU_003293_0_0_1"/>
<name>K1WZ56_MARBU</name>
<evidence type="ECO:0000313" key="6">
    <source>
        <dbReference type="Proteomes" id="UP000006753"/>
    </source>
</evidence>
<dbReference type="eggNOG" id="KOG2208">
    <property type="taxonomic scope" value="Eukaryota"/>
</dbReference>
<dbReference type="FunCoup" id="K1WZ56">
    <property type="interactions" value="651"/>
</dbReference>
<evidence type="ECO:0000259" key="4">
    <source>
        <dbReference type="SMART" id="SM00322"/>
    </source>
</evidence>
<feature type="compositionally biased region" description="Polar residues" evidence="3">
    <location>
        <begin position="115"/>
        <end position="140"/>
    </location>
</feature>
<dbReference type="SUPFAM" id="SSF54791">
    <property type="entry name" value="Eukaryotic type KH-domain (KH-domain type I)"/>
    <property type="match status" value="8"/>
</dbReference>
<feature type="domain" description="K Homology" evidence="4">
    <location>
        <begin position="225"/>
        <end position="301"/>
    </location>
</feature>
<feature type="region of interest" description="Disordered" evidence="3">
    <location>
        <begin position="82"/>
        <end position="140"/>
    </location>
</feature>
<dbReference type="Proteomes" id="UP000006753">
    <property type="component" value="Unassembled WGS sequence"/>
</dbReference>
<feature type="domain" description="K Homology" evidence="4">
    <location>
        <begin position="786"/>
        <end position="878"/>
    </location>
</feature>
<dbReference type="InterPro" id="IPR036612">
    <property type="entry name" value="KH_dom_type_1_sf"/>
</dbReference>
<dbReference type="GO" id="GO:0005737">
    <property type="term" value="C:cytoplasm"/>
    <property type="evidence" value="ECO:0007669"/>
    <property type="project" value="TreeGrafter"/>
</dbReference>
<dbReference type="InterPro" id="IPR054548">
    <property type="entry name" value="SCP160-like_KH"/>
</dbReference>
<dbReference type="Pfam" id="PF00013">
    <property type="entry name" value="KH_1"/>
    <property type="match status" value="7"/>
</dbReference>
<reference evidence="5 6" key="1">
    <citation type="journal article" date="2012" name="BMC Genomics">
        <title>Sequencing the genome of Marssonina brunnea reveals fungus-poplar co-evolution.</title>
        <authorList>
            <person name="Zhu S."/>
            <person name="Cao Y.-Z."/>
            <person name="Jiang C."/>
            <person name="Tan B.-Y."/>
            <person name="Wang Z."/>
            <person name="Feng S."/>
            <person name="Zhang L."/>
            <person name="Su X.-H."/>
            <person name="Brejova B."/>
            <person name="Vinar T."/>
            <person name="Xu M."/>
            <person name="Wang M.-X."/>
            <person name="Zhang S.-G."/>
            <person name="Huang M.-R."/>
            <person name="Wu R."/>
            <person name="Zhou Y."/>
        </authorList>
    </citation>
    <scope>NUCLEOTIDE SEQUENCE [LARGE SCALE GENOMIC DNA]</scope>
    <source>
        <strain evidence="5 6">MB_m1</strain>
    </source>
</reference>
<keyword evidence="6" id="KW-1185">Reference proteome</keyword>
<dbReference type="InParanoid" id="K1WZ56"/>
<evidence type="ECO:0000256" key="2">
    <source>
        <dbReference type="PROSITE-ProRule" id="PRU00117"/>
    </source>
</evidence>
<feature type="domain" description="K Homology" evidence="4">
    <location>
        <begin position="1110"/>
        <end position="1220"/>
    </location>
</feature>
<feature type="compositionally biased region" description="Basic and acidic residues" evidence="3">
    <location>
        <begin position="843"/>
        <end position="852"/>
    </location>
</feature>
<dbReference type="EMBL" id="JH921448">
    <property type="protein sequence ID" value="EKD13923.1"/>
    <property type="molecule type" value="Genomic_DNA"/>
</dbReference>
<feature type="domain" description="K Homology" evidence="4">
    <location>
        <begin position="397"/>
        <end position="464"/>
    </location>
</feature>
<dbReference type="PROSITE" id="PS50084">
    <property type="entry name" value="KH_TYPE_1"/>
    <property type="match status" value="8"/>
</dbReference>
<dbReference type="CDD" id="cd00105">
    <property type="entry name" value="KH-I"/>
    <property type="match status" value="1"/>
</dbReference>
<evidence type="ECO:0000313" key="5">
    <source>
        <dbReference type="EMBL" id="EKD13923.1"/>
    </source>
</evidence>
<sequence length="1319" mass="142422">MSSLNGVNGHGDGMSAAQRLQQQHAHNPLVEELPDESDLKHPPAPLDPTHVLEDLDEAAAASGWPANISANAAGKRKAEGKKAAVIDPNSETSFPGLGGAKTGPVTAPTWGGNKSAANGATNGISANGSSAPNPGVNTTQAARGVASPAVQIQAPRLILQKNEVLPRNQLKKPMPEILKDINKKLRTNLTMRTGENGVLEFRESSNQREALKQQAVRDLGMQIGAKSSSKVSIPRSARAHIIGKQGSTIKGLQEVTGARIQMPKMEDAPQADEDDDMMDIVVEGNLISIKMATREIAKIVNERSPAVNTRLRNIPAEFYPFLVGPASSLEDSHGVQVRVPPHHTWTGQAPPARAAPGRGEFLPAFGDNHITLGGDRAAVQAARAEIERLSQELRQRLAVEHATGIDRGQHQYVIGRGGVTPEEFFEATQCAIILPADDDEDTITFIGPADKLKAAKEHATELASSINETSMDISKQFRNAPGGIAGARVHARNVTQYLRDRKEIERLEALHKASIVASISRGEAAPWQIFFRERASGIQAKDDISQILLAHPPSRMTTVPIDPFFHRHIQRDITPRVKKDYGVHVVIPSASEQGAPVLLVFEGDAGLEPEYQVPREAPNAEEVKAFKQGLEDARKHILDLISKQAAIISTSIDVPKIFHDKLRRFIQKEQQDRAADQIPVRVTNAGTVVTLKGPAPAVESLAEKVNAFVAEAIEDEKERGFSTTFDFPQKHANQLIGKGGSNIRDLRDKFDVEINVNDGVVELKGPQAKAAAAKAHISALGRQWADEATYTLKVDPKFHRELIGAGGTQINKLQTRYKVQIHFPRSAKPIKDDQSNVDAASDSGRRAPRREQEPDEVIVKGPKKGADEARDEILSLLQYLKDNSHTAVVSVQAGQIPSLIGQRGSGMDEIRQVSGARIEIPNARDIKDPSTRVEIQIKGTASQVAQARRLIDAKRDVFDKTVTKTLEVDKKYHRSLIGAGGSALRDIVVNAGGSDDRRELARTVQFPKAEQDGNLIKVEGNADVVNKIIAAMQKIVAELEAQTTESFEVPTEKHRSLIGRGGETKRELESKFKISIDIPRQGSGQSAIKVTGLPKDVEAAISHIQTLVKDQEGETVQVPCKLHHSIADNGQFFRRLRNDHQVTVDHAGHKVPPKPAAPTNVRGSAANLPLQTDEPSDLDAHVWTVIDNSVSTIDGEIPWILRGPPENVTKARATLAAAIESALKNTTTGLLVLPDPSTYRFVIGQGGNKVNQIRKASGCKISVPRDQAGGEAIEILGSSDGVEKAKMLVLQAVQDGINGNTGGGRANGNGASHNGGNWD</sequence>
<feature type="domain" description="K Homology" evidence="4">
    <location>
        <begin position="883"/>
        <end position="956"/>
    </location>
</feature>
<dbReference type="SMART" id="SM00322">
    <property type="entry name" value="KH"/>
    <property type="match status" value="10"/>
</dbReference>
<feature type="domain" description="K Homology" evidence="4">
    <location>
        <begin position="1224"/>
        <end position="1294"/>
    </location>
</feature>
<dbReference type="CDD" id="cd22450">
    <property type="entry name" value="KH-I_ScSCP160_rpt5"/>
    <property type="match status" value="1"/>
</dbReference>
<evidence type="ECO:0000256" key="1">
    <source>
        <dbReference type="ARBA" id="ARBA00022737"/>
    </source>
</evidence>
<protein>
    <submittedName>
        <fullName evidence="5">KH domain-containing protein</fullName>
    </submittedName>
</protein>
<dbReference type="OMA" id="DHAGQQV"/>
<dbReference type="PANTHER" id="PTHR10627:SF31">
    <property type="entry name" value="DODECA-SATELLITE-BINDING PROTEIN 1, ISOFORM A"/>
    <property type="match status" value="1"/>
</dbReference>
<dbReference type="STRING" id="1072389.K1WZ56"/>
<feature type="region of interest" description="Disordered" evidence="3">
    <location>
        <begin position="1"/>
        <end position="27"/>
    </location>
</feature>
<keyword evidence="2" id="KW-0694">RNA-binding</keyword>
<keyword evidence="1" id="KW-0677">Repeat</keyword>
<dbReference type="InterPro" id="IPR004087">
    <property type="entry name" value="KH_dom"/>
</dbReference>
<feature type="domain" description="K Homology" evidence="4">
    <location>
        <begin position="305"/>
        <end position="391"/>
    </location>
</feature>
<gene>
    <name evidence="5" type="ORF">MBM_08124</name>
</gene>
<feature type="domain" description="K Homology" evidence="4">
    <location>
        <begin position="960"/>
        <end position="1037"/>
    </location>
</feature>
<feature type="region of interest" description="Disordered" evidence="3">
    <location>
        <begin position="1299"/>
        <end position="1319"/>
    </location>
</feature>
<dbReference type="PANTHER" id="PTHR10627">
    <property type="entry name" value="SCP160"/>
    <property type="match status" value="1"/>
</dbReference>
<dbReference type="Pfam" id="PF22952">
    <property type="entry name" value="KH_11"/>
    <property type="match status" value="1"/>
</dbReference>
<proteinExistence type="predicted"/>
<dbReference type="GO" id="GO:0003729">
    <property type="term" value="F:mRNA binding"/>
    <property type="evidence" value="ECO:0007669"/>
    <property type="project" value="TreeGrafter"/>
</dbReference>
<dbReference type="KEGG" id="mbe:MBM_08124"/>
<feature type="domain" description="K Homology" evidence="4">
    <location>
        <begin position="719"/>
        <end position="782"/>
    </location>
</feature>
<dbReference type="GeneID" id="18764059"/>